<evidence type="ECO:0000313" key="4">
    <source>
        <dbReference type="Proteomes" id="UP001596496"/>
    </source>
</evidence>
<protein>
    <submittedName>
        <fullName evidence="3">Transketolase family protein</fullName>
    </submittedName>
</protein>
<dbReference type="InterPro" id="IPR051157">
    <property type="entry name" value="PDH/Transketolase"/>
</dbReference>
<dbReference type="Gene3D" id="3.40.50.970">
    <property type="match status" value="1"/>
</dbReference>
<dbReference type="EMBL" id="JBHTCG010000023">
    <property type="protein sequence ID" value="MFC7386053.1"/>
    <property type="molecule type" value="Genomic_DNA"/>
</dbReference>
<dbReference type="Proteomes" id="UP001596496">
    <property type="component" value="Unassembled WGS sequence"/>
</dbReference>
<name>A0ABW2P8X6_9ACTN</name>
<dbReference type="Pfam" id="PF02779">
    <property type="entry name" value="Transket_pyr"/>
    <property type="match status" value="1"/>
</dbReference>
<sequence length="346" mass="35680">MTLPGREAYKDELTALAALDPRIVCLEADLGGPSHPFAERFPERFLNLGIAEAAAVDIAVGLASAGLRPFLSTFAAFGTWRAAESVKLGLGYQQAPVVLVCPYGGVSGGWFGPTHHSLEDLAVVQSLPGVRIAVPCGEAETRAVIQAAADEDRPCYVRLARNEPYEAPFEPAGRGEVGWVSGTGGPTLLVSVGEKPAQLCVAATERRPDLSHAHLCWVDFESLSQAAAELADHARRIVVVEEHRAAGSVASTLALLLPRHEVHSVNAGPSWPSEGGSHDETLAALGLTVPAVLAAAGAGETPAGASVLGASRPARPHAPLTRPAGAPAGRPTPSMANPGATLSPTT</sequence>
<dbReference type="SUPFAM" id="SSF52518">
    <property type="entry name" value="Thiamin diphosphate-binding fold (THDP-binding)"/>
    <property type="match status" value="1"/>
</dbReference>
<dbReference type="InterPro" id="IPR005475">
    <property type="entry name" value="Transketolase-like_Pyr-bd"/>
</dbReference>
<dbReference type="CDD" id="cd07033">
    <property type="entry name" value="TPP_PYR_DXS_TK_like"/>
    <property type="match status" value="1"/>
</dbReference>
<dbReference type="RefSeq" id="WP_380829867.1">
    <property type="nucleotide sequence ID" value="NZ_JBHTCG010000023.1"/>
</dbReference>
<feature type="compositionally biased region" description="Low complexity" evidence="1">
    <location>
        <begin position="318"/>
        <end position="333"/>
    </location>
</feature>
<dbReference type="InterPro" id="IPR029061">
    <property type="entry name" value="THDP-binding"/>
</dbReference>
<accession>A0ABW2P8X6</accession>
<organism evidence="3 4">
    <name type="scientific">Sphaerisporangium rhizosphaerae</name>
    <dbReference type="NCBI Taxonomy" id="2269375"/>
    <lineage>
        <taxon>Bacteria</taxon>
        <taxon>Bacillati</taxon>
        <taxon>Actinomycetota</taxon>
        <taxon>Actinomycetes</taxon>
        <taxon>Streptosporangiales</taxon>
        <taxon>Streptosporangiaceae</taxon>
        <taxon>Sphaerisporangium</taxon>
    </lineage>
</organism>
<dbReference type="PANTHER" id="PTHR43825:SF1">
    <property type="entry name" value="TRANSKETOLASE-LIKE PYRIMIDINE-BINDING DOMAIN-CONTAINING PROTEIN"/>
    <property type="match status" value="1"/>
</dbReference>
<reference evidence="4" key="1">
    <citation type="journal article" date="2019" name="Int. J. Syst. Evol. Microbiol.">
        <title>The Global Catalogue of Microorganisms (GCM) 10K type strain sequencing project: providing services to taxonomists for standard genome sequencing and annotation.</title>
        <authorList>
            <consortium name="The Broad Institute Genomics Platform"/>
            <consortium name="The Broad Institute Genome Sequencing Center for Infectious Disease"/>
            <person name="Wu L."/>
            <person name="Ma J."/>
        </authorList>
    </citation>
    <scope>NUCLEOTIDE SEQUENCE [LARGE SCALE GENOMIC DNA]</scope>
    <source>
        <strain evidence="4">CECT 7649</strain>
    </source>
</reference>
<keyword evidence="4" id="KW-1185">Reference proteome</keyword>
<proteinExistence type="predicted"/>
<feature type="region of interest" description="Disordered" evidence="1">
    <location>
        <begin position="302"/>
        <end position="346"/>
    </location>
</feature>
<dbReference type="PANTHER" id="PTHR43825">
    <property type="entry name" value="PYRUVATE DEHYDROGENASE E1 COMPONENT"/>
    <property type="match status" value="1"/>
</dbReference>
<gene>
    <name evidence="3" type="ORF">ACFQSB_27855</name>
</gene>
<comment type="caution">
    <text evidence="3">The sequence shown here is derived from an EMBL/GenBank/DDBJ whole genome shotgun (WGS) entry which is preliminary data.</text>
</comment>
<evidence type="ECO:0000256" key="1">
    <source>
        <dbReference type="SAM" id="MobiDB-lite"/>
    </source>
</evidence>
<dbReference type="SMART" id="SM00861">
    <property type="entry name" value="Transket_pyr"/>
    <property type="match status" value="1"/>
</dbReference>
<evidence type="ECO:0000313" key="3">
    <source>
        <dbReference type="EMBL" id="MFC7386053.1"/>
    </source>
</evidence>
<evidence type="ECO:0000259" key="2">
    <source>
        <dbReference type="SMART" id="SM00861"/>
    </source>
</evidence>
<feature type="domain" description="Transketolase-like pyrimidine-binding" evidence="2">
    <location>
        <begin position="3"/>
        <end position="167"/>
    </location>
</feature>